<proteinExistence type="predicted"/>
<evidence type="ECO:0000256" key="1">
    <source>
        <dbReference type="SAM" id="MobiDB-lite"/>
    </source>
</evidence>
<organism evidence="3 4">
    <name type="scientific">Deinococcus aetherius</name>
    <dbReference type="NCBI Taxonomy" id="200252"/>
    <lineage>
        <taxon>Bacteria</taxon>
        <taxon>Thermotogati</taxon>
        <taxon>Deinococcota</taxon>
        <taxon>Deinococci</taxon>
        <taxon>Deinococcales</taxon>
        <taxon>Deinococcaceae</taxon>
        <taxon>Deinococcus</taxon>
    </lineage>
</organism>
<keyword evidence="2" id="KW-0472">Membrane</keyword>
<reference evidence="3" key="1">
    <citation type="submission" date="2022-07" db="EMBL/GenBank/DDBJ databases">
        <title>Complete Genome Sequence of the Radioresistant Bacterium Deinococcus aetherius ST0316, Isolated from the Air Dust collected in Lower Stratosphere above Japan.</title>
        <authorList>
            <person name="Satoh K."/>
            <person name="Hagiwara K."/>
            <person name="Katsumata K."/>
            <person name="Kubo A."/>
            <person name="Yokobori S."/>
            <person name="Yamagishi A."/>
            <person name="Oono Y."/>
            <person name="Narumi I."/>
        </authorList>
    </citation>
    <scope>NUCLEOTIDE SEQUENCE</scope>
    <source>
        <strain evidence="3">ST0316</strain>
        <plasmid evidence="3">pDAETH-3</plasmid>
    </source>
</reference>
<evidence type="ECO:0000313" key="3">
    <source>
        <dbReference type="EMBL" id="BDP44740.1"/>
    </source>
</evidence>
<feature type="compositionally biased region" description="Low complexity" evidence="1">
    <location>
        <begin position="72"/>
        <end position="84"/>
    </location>
</feature>
<dbReference type="RefSeq" id="WP_264778667.1">
    <property type="nucleotide sequence ID" value="NZ_AP026563.1"/>
</dbReference>
<protein>
    <recommendedName>
        <fullName evidence="5">DUF2892 domain-containing protein</fullName>
    </recommendedName>
</protein>
<geneLocation type="plasmid" evidence="3 4">
    <name>pDAETH-3</name>
</geneLocation>
<dbReference type="EMBL" id="AP026563">
    <property type="protein sequence ID" value="BDP44740.1"/>
    <property type="molecule type" value="Genomic_DNA"/>
</dbReference>
<keyword evidence="2" id="KW-0812">Transmembrane</keyword>
<keyword evidence="4" id="KW-1185">Reference proteome</keyword>
<accession>A0ABN6RN68</accession>
<evidence type="ECO:0000256" key="2">
    <source>
        <dbReference type="SAM" id="Phobius"/>
    </source>
</evidence>
<evidence type="ECO:0008006" key="5">
    <source>
        <dbReference type="Google" id="ProtNLM"/>
    </source>
</evidence>
<keyword evidence="3" id="KW-0614">Plasmid</keyword>
<evidence type="ECO:0000313" key="4">
    <source>
        <dbReference type="Proteomes" id="UP001064971"/>
    </source>
</evidence>
<gene>
    <name evidence="3" type="ORF">DAETH_47090</name>
</gene>
<feature type="transmembrane region" description="Helical" evidence="2">
    <location>
        <begin position="30"/>
        <end position="49"/>
    </location>
</feature>
<sequence length="84" mass="8934">MNLLRFNEKVLIGLGLVAAGVDFTLLPVTFGTVLLGLLVTTCLALVLLTRRGSFSGNFRPRPGLEPQPARVPAPAAVPVTPVRR</sequence>
<feature type="region of interest" description="Disordered" evidence="1">
    <location>
        <begin position="59"/>
        <end position="84"/>
    </location>
</feature>
<keyword evidence="2" id="KW-1133">Transmembrane helix</keyword>
<name>A0ABN6RN68_9DEIO</name>
<dbReference type="Proteomes" id="UP001064971">
    <property type="component" value="Plasmid pDAETH-3"/>
</dbReference>